<dbReference type="AlphaFoldDB" id="A0ABD0S9I5"/>
<evidence type="ECO:0000313" key="3">
    <source>
        <dbReference type="Proteomes" id="UP001549921"/>
    </source>
</evidence>
<dbReference type="Proteomes" id="UP001549921">
    <property type="component" value="Unassembled WGS sequence"/>
</dbReference>
<dbReference type="EMBL" id="JBEDNZ010000025">
    <property type="protein sequence ID" value="KAL0810716.1"/>
    <property type="molecule type" value="Genomic_DNA"/>
</dbReference>
<dbReference type="Gene3D" id="1.10.10.1450">
    <property type="match status" value="1"/>
</dbReference>
<proteinExistence type="predicted"/>
<feature type="domain" description="Mos1 transposase HTH" evidence="1">
    <location>
        <begin position="5"/>
        <end position="53"/>
    </location>
</feature>
<name>A0ABD0S9I5_LOXSC</name>
<accession>A0ABD0S9I5</accession>
<evidence type="ECO:0000313" key="2">
    <source>
        <dbReference type="EMBL" id="KAL0810716.1"/>
    </source>
</evidence>
<dbReference type="Pfam" id="PF17906">
    <property type="entry name" value="HTH_48"/>
    <property type="match status" value="1"/>
</dbReference>
<dbReference type="PANTHER" id="PTHR46060:SF1">
    <property type="entry name" value="MARINER MOS1 TRANSPOSASE-LIKE PROTEIN"/>
    <property type="match status" value="1"/>
</dbReference>
<organism evidence="2 3">
    <name type="scientific">Loxostege sticticalis</name>
    <name type="common">Beet webworm moth</name>
    <dbReference type="NCBI Taxonomy" id="481309"/>
    <lineage>
        <taxon>Eukaryota</taxon>
        <taxon>Metazoa</taxon>
        <taxon>Ecdysozoa</taxon>
        <taxon>Arthropoda</taxon>
        <taxon>Hexapoda</taxon>
        <taxon>Insecta</taxon>
        <taxon>Pterygota</taxon>
        <taxon>Neoptera</taxon>
        <taxon>Endopterygota</taxon>
        <taxon>Lepidoptera</taxon>
        <taxon>Glossata</taxon>
        <taxon>Ditrysia</taxon>
        <taxon>Pyraloidea</taxon>
        <taxon>Crambidae</taxon>
        <taxon>Pyraustinae</taxon>
        <taxon>Loxostege</taxon>
    </lineage>
</organism>
<reference evidence="2 3" key="1">
    <citation type="submission" date="2024-06" db="EMBL/GenBank/DDBJ databases">
        <title>A chromosome-level genome assembly of beet webworm, Loxostege sticticalis.</title>
        <authorList>
            <person name="Zhang Y."/>
        </authorList>
    </citation>
    <scope>NUCLEOTIDE SEQUENCE [LARGE SCALE GENOMIC DNA]</scope>
    <source>
        <strain evidence="2">AQ028</strain>
        <tissue evidence="2">Male pupae</tissue>
    </source>
</reference>
<evidence type="ECO:0000259" key="1">
    <source>
        <dbReference type="Pfam" id="PF17906"/>
    </source>
</evidence>
<comment type="caution">
    <text evidence="2">The sequence shown here is derived from an EMBL/GenBank/DDBJ whole genome shotgun (WGS) entry which is preliminary data.</text>
</comment>
<gene>
    <name evidence="2" type="ORF">ABMA28_010040</name>
</gene>
<dbReference type="InterPro" id="IPR041426">
    <property type="entry name" value="Mos1_HTH"/>
</dbReference>
<dbReference type="InterPro" id="IPR052709">
    <property type="entry name" value="Transposase-MT_Hybrid"/>
</dbReference>
<dbReference type="PANTHER" id="PTHR46060">
    <property type="entry name" value="MARINER MOS1 TRANSPOSASE-LIKE PROTEIN"/>
    <property type="match status" value="1"/>
</dbReference>
<protein>
    <recommendedName>
        <fullName evidence="1">Mos1 transposase HTH domain-containing protein</fullName>
    </recommendedName>
</protein>
<sequence length="158" mass="18664">MNLSKENVRAIIFYNFRRGLTRLQCFEELTSVFSDEAPCLRTVERWYLEFQRGHNSVSDRSREGRPKSAFTENNIIAVRQLILEDRHVTYREIEALLGISGTTIQKILHEALGVRKLVCRWIPHLLSDDHKAARVNWCKKTAKVQPRRVKSRLQHHQW</sequence>